<evidence type="ECO:0000313" key="2">
    <source>
        <dbReference type="Proteomes" id="UP000280834"/>
    </source>
</evidence>
<reference evidence="3" key="1">
    <citation type="submission" date="2017-02" db="UniProtKB">
        <authorList>
            <consortium name="WormBaseParasite"/>
        </authorList>
    </citation>
    <scope>IDENTIFICATION</scope>
</reference>
<name>A0A0R3QNT9_9BILA</name>
<dbReference type="EMBL" id="UZAG01015933">
    <property type="protein sequence ID" value="VDO24474.1"/>
    <property type="molecule type" value="Genomic_DNA"/>
</dbReference>
<keyword evidence="2" id="KW-1185">Reference proteome</keyword>
<reference evidence="1 2" key="2">
    <citation type="submission" date="2018-11" db="EMBL/GenBank/DDBJ databases">
        <authorList>
            <consortium name="Pathogen Informatics"/>
        </authorList>
    </citation>
    <scope>NUCLEOTIDE SEQUENCE [LARGE SCALE GENOMIC DNA]</scope>
</reference>
<protein>
    <submittedName>
        <fullName evidence="1 3">Uncharacterized protein</fullName>
    </submittedName>
</protein>
<proteinExistence type="predicted"/>
<evidence type="ECO:0000313" key="1">
    <source>
        <dbReference type="EMBL" id="VDO24474.1"/>
    </source>
</evidence>
<accession>A0A0R3QNT9</accession>
<gene>
    <name evidence="1" type="ORF">BTMF_LOCUS7425</name>
</gene>
<dbReference type="AlphaFoldDB" id="A0A0R3QNT9"/>
<organism evidence="3">
    <name type="scientific">Brugia timori</name>
    <dbReference type="NCBI Taxonomy" id="42155"/>
    <lineage>
        <taxon>Eukaryota</taxon>
        <taxon>Metazoa</taxon>
        <taxon>Ecdysozoa</taxon>
        <taxon>Nematoda</taxon>
        <taxon>Chromadorea</taxon>
        <taxon>Rhabditida</taxon>
        <taxon>Spirurina</taxon>
        <taxon>Spiruromorpha</taxon>
        <taxon>Filarioidea</taxon>
        <taxon>Onchocercidae</taxon>
        <taxon>Brugia</taxon>
    </lineage>
</organism>
<sequence length="51" mass="5827">MLVLSKCAIRSVSFYNNSWSGLVKTRFGIIKREDKEANHFQNSTGISKNCF</sequence>
<dbReference type="WBParaSite" id="BTMF_0000937401-mRNA-1">
    <property type="protein sequence ID" value="BTMF_0000937401-mRNA-1"/>
    <property type="gene ID" value="BTMF_0000937401"/>
</dbReference>
<evidence type="ECO:0000313" key="3">
    <source>
        <dbReference type="WBParaSite" id="BTMF_0000937401-mRNA-1"/>
    </source>
</evidence>
<dbReference type="Proteomes" id="UP000280834">
    <property type="component" value="Unassembled WGS sequence"/>
</dbReference>